<dbReference type="Gene3D" id="3.90.75.20">
    <property type="match status" value="1"/>
</dbReference>
<organism evidence="2 3">
    <name type="scientific">Caballeronia temeraria</name>
    <dbReference type="NCBI Taxonomy" id="1777137"/>
    <lineage>
        <taxon>Bacteria</taxon>
        <taxon>Pseudomonadati</taxon>
        <taxon>Pseudomonadota</taxon>
        <taxon>Betaproteobacteria</taxon>
        <taxon>Burkholderiales</taxon>
        <taxon>Burkholderiaceae</taxon>
        <taxon>Caballeronia</taxon>
    </lineage>
</organism>
<dbReference type="Gene3D" id="1.20.5.2050">
    <property type="match status" value="1"/>
</dbReference>
<dbReference type="RefSeq" id="WP_074171475.1">
    <property type="nucleotide sequence ID" value="NZ_FCOI02000046.1"/>
</dbReference>
<dbReference type="InterPro" id="IPR044925">
    <property type="entry name" value="His-Me_finger_sf"/>
</dbReference>
<proteinExistence type="predicted"/>
<dbReference type="SUPFAM" id="SSF54060">
    <property type="entry name" value="His-Me finger endonucleases"/>
    <property type="match status" value="1"/>
</dbReference>
<dbReference type="EMBL" id="FCOI02000046">
    <property type="protein sequence ID" value="SAK95749.1"/>
    <property type="molecule type" value="Genomic_DNA"/>
</dbReference>
<dbReference type="GO" id="GO:0004519">
    <property type="term" value="F:endonuclease activity"/>
    <property type="evidence" value="ECO:0007669"/>
    <property type="project" value="UniProtKB-KW"/>
</dbReference>
<dbReference type="GO" id="GO:0003677">
    <property type="term" value="F:DNA binding"/>
    <property type="evidence" value="ECO:0007669"/>
    <property type="project" value="InterPro"/>
</dbReference>
<evidence type="ECO:0000313" key="2">
    <source>
        <dbReference type="EMBL" id="SAK95749.1"/>
    </source>
</evidence>
<keyword evidence="2" id="KW-0540">Nuclease</keyword>
<dbReference type="InterPro" id="IPR003615">
    <property type="entry name" value="HNH_nuc"/>
</dbReference>
<keyword evidence="3" id="KW-1185">Reference proteome</keyword>
<keyword evidence="2" id="KW-0378">Hydrolase</keyword>
<feature type="domain" description="HNH nuclease" evidence="1">
    <location>
        <begin position="55"/>
        <end position="98"/>
    </location>
</feature>
<dbReference type="STRING" id="1777137.AWB76_07187"/>
<evidence type="ECO:0000313" key="3">
    <source>
        <dbReference type="Proteomes" id="UP000054624"/>
    </source>
</evidence>
<reference evidence="3" key="1">
    <citation type="submission" date="2016-01" db="EMBL/GenBank/DDBJ databases">
        <authorList>
            <person name="Peeters Charlotte."/>
        </authorList>
    </citation>
    <scope>NUCLEOTIDE SEQUENCE [LARGE SCALE GENOMIC DNA]</scope>
</reference>
<keyword evidence="2" id="KW-0255">Endonuclease</keyword>
<protein>
    <submittedName>
        <fullName evidence="2">HNH endonuclease</fullName>
    </submittedName>
</protein>
<gene>
    <name evidence="2" type="ORF">AWB76_07187</name>
</gene>
<dbReference type="Pfam" id="PF13392">
    <property type="entry name" value="HNH_3"/>
    <property type="match status" value="1"/>
</dbReference>
<dbReference type="InterPro" id="IPR016177">
    <property type="entry name" value="DNA-bd_dom_sf"/>
</dbReference>
<dbReference type="SUPFAM" id="SSF54171">
    <property type="entry name" value="DNA-binding domain"/>
    <property type="match status" value="1"/>
</dbReference>
<dbReference type="AlphaFoldDB" id="A0A158DMA8"/>
<accession>A0A158DMA8</accession>
<name>A0A158DMA8_9BURK</name>
<dbReference type="OrthoDB" id="388551at2"/>
<sequence>MTELTAERVRDLLHYEVVTGRFYWKKCARIGFQSKRAGTQVTGGYTGIKVDGTRYQAHRLAWLWVTGQWPSELIDHENGSPGCNAWHNLRDATPEQNQWNKRVHRNSTSGVKGVSWSKEREKWVAQVCVGGKNRNMGRYATFEEAVAAIQTARAKLHGEFARH</sequence>
<evidence type="ECO:0000259" key="1">
    <source>
        <dbReference type="Pfam" id="PF13392"/>
    </source>
</evidence>
<dbReference type="Proteomes" id="UP000054624">
    <property type="component" value="Unassembled WGS sequence"/>
</dbReference>